<proteinExistence type="predicted"/>
<evidence type="ECO:0000313" key="2">
    <source>
        <dbReference type="Proteomes" id="UP000243688"/>
    </source>
</evidence>
<reference evidence="1 2" key="1">
    <citation type="submission" date="2016-12" db="EMBL/GenBank/DDBJ databases">
        <title>Candidatus Reconcilibacillus cellulovorans genome.</title>
        <authorList>
            <person name="Kolinko S."/>
            <person name="Wu Y.-W."/>
            <person name="Tachea F."/>
            <person name="Denzel E."/>
            <person name="Hiras J."/>
            <person name="Baecker N."/>
            <person name="Chan L.J."/>
            <person name="Eichorst S.A."/>
            <person name="Frey D."/>
            <person name="Adams P.D."/>
            <person name="Pray T."/>
            <person name="Tanjore D."/>
            <person name="Petzold C.J."/>
            <person name="Gladden J.M."/>
            <person name="Simmons B.A."/>
            <person name="Singer S.W."/>
        </authorList>
    </citation>
    <scope>NUCLEOTIDE SEQUENCE [LARGE SCALE GENOMIC DNA]</scope>
    <source>
        <strain evidence="1">JTherm</strain>
    </source>
</reference>
<dbReference type="AlphaFoldDB" id="A0A2A6E0G6"/>
<gene>
    <name evidence="1" type="ORF">BLM47_05565</name>
</gene>
<dbReference type="Proteomes" id="UP000243688">
    <property type="component" value="Unassembled WGS sequence"/>
</dbReference>
<dbReference type="EMBL" id="MOXJ01000009">
    <property type="protein sequence ID" value="PDO10818.1"/>
    <property type="molecule type" value="Genomic_DNA"/>
</dbReference>
<dbReference type="SUPFAM" id="SSF110296">
    <property type="entry name" value="Oligoxyloglucan reducing end-specific cellobiohydrolase"/>
    <property type="match status" value="1"/>
</dbReference>
<organism evidence="1 2">
    <name type="scientific">Candidatus Reconcilbacillus cellulovorans</name>
    <dbReference type="NCBI Taxonomy" id="1906605"/>
    <lineage>
        <taxon>Bacteria</taxon>
        <taxon>Bacillati</taxon>
        <taxon>Bacillota</taxon>
        <taxon>Bacilli</taxon>
        <taxon>Bacillales</taxon>
        <taxon>Paenibacillaceae</taxon>
        <taxon>Candidatus Reconcilbacillus</taxon>
    </lineage>
</organism>
<name>A0A2A6E0G6_9BACL</name>
<dbReference type="InterPro" id="IPR054817">
    <property type="entry name" value="Glycosyl_F510_1955-like"/>
</dbReference>
<protein>
    <recommendedName>
        <fullName evidence="3">Sortilin N-terminal domain-containing protein</fullName>
    </recommendedName>
</protein>
<dbReference type="InterPro" id="IPR015943">
    <property type="entry name" value="WD40/YVTN_repeat-like_dom_sf"/>
</dbReference>
<dbReference type="Gene3D" id="2.130.10.10">
    <property type="entry name" value="YVTN repeat-like/Quinoprotein amine dehydrogenase"/>
    <property type="match status" value="1"/>
</dbReference>
<dbReference type="NCBIfam" id="NF045728">
    <property type="entry name" value="glycosyl_F510_1955"/>
    <property type="match status" value="1"/>
</dbReference>
<sequence length="286" mass="30073">MLASGFLSACSDSAVEMEHIHGVGYTADGSRILFAAHSGLVAFSGGRWERVDASAHDYMGFQAVDDGFYASGHPASGSGLKNPLGIVKSVDGGKTLIPLGLAGESDFHLMAVGYRTHAIYVVNERPNSAMSSMGLFHSTDDAKTWTKSGASGLSGEPIAVAAHPTEGGTVAVGTGSGLFVSKDFGGRFERRGSGRTVTALAYSADGLLYVAEVGPPRLVVLDGASEQEKEIPLPELRERDYIAWIAVRPTDGREIAVATYGMDVYVGDADGTRWTKIADRGKGQNR</sequence>
<evidence type="ECO:0000313" key="1">
    <source>
        <dbReference type="EMBL" id="PDO10818.1"/>
    </source>
</evidence>
<accession>A0A2A6E0G6</accession>
<comment type="caution">
    <text evidence="1">The sequence shown here is derived from an EMBL/GenBank/DDBJ whole genome shotgun (WGS) entry which is preliminary data.</text>
</comment>
<evidence type="ECO:0008006" key="3">
    <source>
        <dbReference type="Google" id="ProtNLM"/>
    </source>
</evidence>